<dbReference type="SUPFAM" id="SSF56281">
    <property type="entry name" value="Metallo-hydrolase/oxidoreductase"/>
    <property type="match status" value="1"/>
</dbReference>
<comment type="caution">
    <text evidence="7">The sequence shown here is derived from an EMBL/GenBank/DDBJ whole genome shotgun (WGS) entry which is preliminary data.</text>
</comment>
<dbReference type="SUPFAM" id="SSF55718">
    <property type="entry name" value="SCP-like"/>
    <property type="match status" value="1"/>
</dbReference>
<organism evidence="7 8">
    <name type="scientific">Erythrobacter litoralis</name>
    <dbReference type="NCBI Taxonomy" id="39960"/>
    <lineage>
        <taxon>Bacteria</taxon>
        <taxon>Pseudomonadati</taxon>
        <taxon>Pseudomonadota</taxon>
        <taxon>Alphaproteobacteria</taxon>
        <taxon>Sphingomonadales</taxon>
        <taxon>Erythrobacteraceae</taxon>
        <taxon>Erythrobacter/Porphyrobacter group</taxon>
        <taxon>Erythrobacter</taxon>
    </lineage>
</organism>
<dbReference type="InterPro" id="IPR038536">
    <property type="entry name" value="Alkyl/aryl-sulf_dimr_sf"/>
</dbReference>
<dbReference type="InterPro" id="IPR029228">
    <property type="entry name" value="Alkyl_sulf_dimr"/>
</dbReference>
<evidence type="ECO:0000313" key="7">
    <source>
        <dbReference type="EMBL" id="KEO93390.1"/>
    </source>
</evidence>
<dbReference type="Pfam" id="PF14863">
    <property type="entry name" value="Alkyl_sulf_dimr"/>
    <property type="match status" value="1"/>
</dbReference>
<evidence type="ECO:0000313" key="8">
    <source>
        <dbReference type="Proteomes" id="UP000027866"/>
    </source>
</evidence>
<proteinExistence type="inferred from homology"/>
<keyword evidence="8" id="KW-1185">Reference proteome</keyword>
<feature type="domain" description="Metallo-beta-lactamase" evidence="6">
    <location>
        <begin position="123"/>
        <end position="345"/>
    </location>
</feature>
<dbReference type="CDD" id="cd07710">
    <property type="entry name" value="arylsulfatase_Sdsa1-like_MBL-fold"/>
    <property type="match status" value="1"/>
</dbReference>
<keyword evidence="2" id="KW-0378">Hydrolase</keyword>
<evidence type="ECO:0000256" key="2">
    <source>
        <dbReference type="ARBA" id="ARBA00022801"/>
    </source>
</evidence>
<keyword evidence="5" id="KW-0732">Signal</keyword>
<dbReference type="AlphaFoldDB" id="A0A074MKQ9"/>
<keyword evidence="3" id="KW-0862">Zinc</keyword>
<evidence type="ECO:0000256" key="1">
    <source>
        <dbReference type="ARBA" id="ARBA00022723"/>
    </source>
</evidence>
<dbReference type="GO" id="GO:0018741">
    <property type="term" value="F:linear primary-alkylsulfatase activity"/>
    <property type="evidence" value="ECO:0007669"/>
    <property type="project" value="InterPro"/>
</dbReference>
<dbReference type="GO" id="GO:0046983">
    <property type="term" value="F:protein dimerization activity"/>
    <property type="evidence" value="ECO:0007669"/>
    <property type="project" value="InterPro"/>
</dbReference>
<dbReference type="InterPro" id="IPR001279">
    <property type="entry name" value="Metallo-B-lactamas"/>
</dbReference>
<dbReference type="InterPro" id="IPR036527">
    <property type="entry name" value="SCP2_sterol-bd_dom_sf"/>
</dbReference>
<dbReference type="RefSeq" id="WP_051697924.1">
    <property type="nucleotide sequence ID" value="NZ_JMIX01000006.1"/>
</dbReference>
<sequence length="649" mass="70382">MRKSFIVAGLAATALASAAGAQESPKPASPATVAAQREAAASLPPDGTRDADFAARGFLATRTEPLIRDADGQPVWNLDAYAFVDGEAPPSVHPSLWRHMRYLKRHGLFEVADGIWQVRGFDLSNMTVIRGETGWILIDPLTTKEVAAAALELVNDTLGERPVSAVIYSHSHADHFGGVRGVISAGDIAAGRVEVIAPEHFMEEASSENVLAGGAMQRRAAYQFGAGLVPGDAGQMGSGIGMAVSRGTITLVEPTDIIRETGETRRIDGVELEFQIVSGSEAPSELNVYVAPQRTFLAAEIATCTMHNILTPRGAKVRDTRAWARFLDEAVTDYAPRSDVVISSHCWPQFGREAGTAWLAAQRDNYRYLHDQTVRRMNRGATMVEIAEAVPLPPQLAEEWSNHGYYGTYSHNSKAIYQYYLGWYDAVPANLHAHPPIPRAERMVEALGGADRMIALARVAMAEGDYRWSSDLLQQLVFAEPDNAAAKNLLADSYEQQGYQSESAIWRNQFLVAASELRNGRADNFSTQSADLIAAIPTGLLLDSAATRYDPEKLGKPHVAVRFELTDRDETALMEANESVLIGRMDDMRTAPDAIVRAPRQLVLGLLLAKLPLAQMKTAGLTVEGNENALAALLGALDPMPGSFEIVTR</sequence>
<accession>A0A074MKQ9</accession>
<dbReference type="EMBL" id="JMIX01000006">
    <property type="protein sequence ID" value="KEO93390.1"/>
    <property type="molecule type" value="Genomic_DNA"/>
</dbReference>
<feature type="signal peptide" evidence="5">
    <location>
        <begin position="1"/>
        <end position="21"/>
    </location>
</feature>
<dbReference type="Proteomes" id="UP000027866">
    <property type="component" value="Unassembled WGS sequence"/>
</dbReference>
<dbReference type="Gene3D" id="3.30.1050.10">
    <property type="entry name" value="SCP2 sterol-binding domain"/>
    <property type="match status" value="1"/>
</dbReference>
<evidence type="ECO:0000256" key="5">
    <source>
        <dbReference type="SAM" id="SignalP"/>
    </source>
</evidence>
<dbReference type="InterPro" id="IPR029229">
    <property type="entry name" value="Alkyl_sulf_C"/>
</dbReference>
<dbReference type="GO" id="GO:0018909">
    <property type="term" value="P:dodecyl sulfate metabolic process"/>
    <property type="evidence" value="ECO:0007669"/>
    <property type="project" value="InterPro"/>
</dbReference>
<dbReference type="PANTHER" id="PTHR43223:SF1">
    <property type="entry name" value="ALKYL_ARYL-SULFATASE BDS1"/>
    <property type="match status" value="1"/>
</dbReference>
<comment type="similarity">
    <text evidence="4">Belongs to the metallo-beta-lactamase superfamily. Type III sulfatase family.</text>
</comment>
<dbReference type="InterPro" id="IPR044097">
    <property type="entry name" value="Bds1/SdsA1_MBL-fold"/>
</dbReference>
<dbReference type="GO" id="GO:0046872">
    <property type="term" value="F:metal ion binding"/>
    <property type="evidence" value="ECO:0007669"/>
    <property type="project" value="UniProtKB-KW"/>
</dbReference>
<reference evidence="7 8" key="1">
    <citation type="submission" date="2014-04" db="EMBL/GenBank/DDBJ databases">
        <title>A comprehensive comparison of genomes of Erythrobacter spp. Strains.</title>
        <authorList>
            <person name="Zheng Q."/>
        </authorList>
    </citation>
    <scope>NUCLEOTIDE SEQUENCE [LARGE SCALE GENOMIC DNA]</scope>
    <source>
        <strain evidence="7 8">DSM 8509</strain>
    </source>
</reference>
<keyword evidence="1" id="KW-0479">Metal-binding</keyword>
<evidence type="ECO:0000259" key="6">
    <source>
        <dbReference type="SMART" id="SM00849"/>
    </source>
</evidence>
<feature type="chain" id="PRO_5001697308" description="Metallo-beta-lactamase domain-containing protein" evidence="5">
    <location>
        <begin position="22"/>
        <end position="649"/>
    </location>
</feature>
<dbReference type="InterPro" id="IPR052195">
    <property type="entry name" value="Bact_Alkyl/Aryl-Sulfatase"/>
</dbReference>
<dbReference type="Pfam" id="PF14864">
    <property type="entry name" value="Alkyl_sulf_C"/>
    <property type="match status" value="1"/>
</dbReference>
<dbReference type="Gene3D" id="3.60.15.30">
    <property type="entry name" value="Metallo-beta-lactamase domain"/>
    <property type="match status" value="1"/>
</dbReference>
<gene>
    <name evidence="7" type="ORF">EH32_11785</name>
</gene>
<dbReference type="PANTHER" id="PTHR43223">
    <property type="entry name" value="ALKYL/ARYL-SULFATASE"/>
    <property type="match status" value="1"/>
</dbReference>
<dbReference type="Gene3D" id="1.25.40.880">
    <property type="entry name" value="Alkyl sulfatase, dimerisation domain"/>
    <property type="match status" value="1"/>
</dbReference>
<protein>
    <recommendedName>
        <fullName evidence="6">Metallo-beta-lactamase domain-containing protein</fullName>
    </recommendedName>
</protein>
<dbReference type="SMART" id="SM00849">
    <property type="entry name" value="Lactamase_B"/>
    <property type="match status" value="1"/>
</dbReference>
<evidence type="ECO:0000256" key="3">
    <source>
        <dbReference type="ARBA" id="ARBA00022833"/>
    </source>
</evidence>
<dbReference type="InterPro" id="IPR036866">
    <property type="entry name" value="RibonucZ/Hydroxyglut_hydro"/>
</dbReference>
<dbReference type="Pfam" id="PF00753">
    <property type="entry name" value="Lactamase_B"/>
    <property type="match status" value="1"/>
</dbReference>
<evidence type="ECO:0000256" key="4">
    <source>
        <dbReference type="ARBA" id="ARBA00033751"/>
    </source>
</evidence>
<name>A0A074MKQ9_9SPHN</name>